<keyword evidence="3" id="KW-1185">Reference proteome</keyword>
<feature type="transmembrane region" description="Helical" evidence="1">
    <location>
        <begin position="20"/>
        <end position="38"/>
    </location>
</feature>
<comment type="caution">
    <text evidence="2">The sequence shown here is derived from an EMBL/GenBank/DDBJ whole genome shotgun (WGS) entry which is preliminary data.</text>
</comment>
<keyword evidence="1" id="KW-1133">Transmembrane helix</keyword>
<dbReference type="EMBL" id="QMDX01000001">
    <property type="protein sequence ID" value="TSD15702.1"/>
    <property type="molecule type" value="Genomic_DNA"/>
</dbReference>
<protein>
    <submittedName>
        <fullName evidence="2">Uncharacterized protein</fullName>
    </submittedName>
</protein>
<sequence>MSYLTPAALTAVRDRREGGLTLGAFALGLVAVLATALVPAIPPGSGLVLGGALAGLTARSLVRALQLGLYFGGLVLVCWGAALVLFGVLAPVAAATPLSLLAVALGFGLPTLAAVAVRGLV</sequence>
<evidence type="ECO:0000313" key="3">
    <source>
        <dbReference type="Proteomes" id="UP000319894"/>
    </source>
</evidence>
<keyword evidence="1" id="KW-0472">Membrane</keyword>
<dbReference type="InParanoid" id="A0A554NE86"/>
<dbReference type="RefSeq" id="WP_144260178.1">
    <property type="nucleotide sequence ID" value="NZ_QMDX01000001.1"/>
</dbReference>
<organism evidence="2 3">
    <name type="scientific">Haloglomus irregulare</name>
    <dbReference type="NCBI Taxonomy" id="2234134"/>
    <lineage>
        <taxon>Archaea</taxon>
        <taxon>Methanobacteriati</taxon>
        <taxon>Methanobacteriota</taxon>
        <taxon>Stenosarchaea group</taxon>
        <taxon>Halobacteria</taxon>
        <taxon>Halobacteriales</taxon>
        <taxon>Natronomonadaceae</taxon>
        <taxon>Haloglomus</taxon>
    </lineage>
</organism>
<gene>
    <name evidence="2" type="ORF">DP107_00515</name>
</gene>
<proteinExistence type="predicted"/>
<feature type="transmembrane region" description="Helical" evidence="1">
    <location>
        <begin position="69"/>
        <end position="92"/>
    </location>
</feature>
<evidence type="ECO:0000313" key="2">
    <source>
        <dbReference type="EMBL" id="TSD15702.1"/>
    </source>
</evidence>
<feature type="transmembrane region" description="Helical" evidence="1">
    <location>
        <begin position="98"/>
        <end position="117"/>
    </location>
</feature>
<dbReference type="Proteomes" id="UP000319894">
    <property type="component" value="Unassembled WGS sequence"/>
</dbReference>
<reference evidence="2 3" key="1">
    <citation type="submission" date="2018-06" db="EMBL/GenBank/DDBJ databases">
        <title>Natronomonas sp. F16-60 a new haloarchaeon isolated from a solar saltern of Isla Cristina, Huelva, Spain.</title>
        <authorList>
            <person name="Duran-Viseras A."/>
            <person name="Sanchez-Porro C."/>
            <person name="Ventosa A."/>
        </authorList>
    </citation>
    <scope>NUCLEOTIDE SEQUENCE [LARGE SCALE GENOMIC DNA]</scope>
    <source>
        <strain evidence="2 3">F16-60</strain>
    </source>
</reference>
<accession>A0A554NE86</accession>
<feature type="transmembrane region" description="Helical" evidence="1">
    <location>
        <begin position="44"/>
        <end position="62"/>
    </location>
</feature>
<name>A0A554NE86_9EURY</name>
<keyword evidence="1" id="KW-0812">Transmembrane</keyword>
<dbReference type="AlphaFoldDB" id="A0A554NE86"/>
<evidence type="ECO:0000256" key="1">
    <source>
        <dbReference type="SAM" id="Phobius"/>
    </source>
</evidence>